<feature type="domain" description="ABC transmembrane type-1" evidence="9">
    <location>
        <begin position="67"/>
        <end position="249"/>
    </location>
</feature>
<dbReference type="EMBL" id="QTTT01000001">
    <property type="protein sequence ID" value="REE95069.1"/>
    <property type="molecule type" value="Genomic_DNA"/>
</dbReference>
<gene>
    <name evidence="10" type="ORF">DFJ69_0448</name>
</gene>
<dbReference type="Gene3D" id="1.10.3720.10">
    <property type="entry name" value="MetI-like"/>
    <property type="match status" value="1"/>
</dbReference>
<feature type="domain" description="ABC transporter" evidence="8">
    <location>
        <begin position="506"/>
        <end position="731"/>
    </location>
</feature>
<dbReference type="SMART" id="SM00382">
    <property type="entry name" value="AAA"/>
    <property type="match status" value="2"/>
</dbReference>
<reference evidence="10 11" key="1">
    <citation type="submission" date="2018-08" db="EMBL/GenBank/DDBJ databases">
        <title>Sequencing the genomes of 1000 actinobacteria strains.</title>
        <authorList>
            <person name="Klenk H.-P."/>
        </authorList>
    </citation>
    <scope>NUCLEOTIDE SEQUENCE [LARGE SCALE GENOMIC DNA]</scope>
    <source>
        <strain evidence="10 11">DSM 43927</strain>
    </source>
</reference>
<comment type="similarity">
    <text evidence="7">Belongs to the binding-protein-dependent transport system permease family.</text>
</comment>
<sequence>MRPRWSAVGLAVLTLGVAVWGGGLAPHDPAASIGVPWAPPGDGAVLGTDSAGRDVLSRLLAGGRELTLTALAASLIAGVLGLAAGLVAGWWPAGRWLTAAADLLLALPFLLVALVLAVAVPAPAAVIVGTVCGGAPLGLRVVRDVVRDARRAGYVEAARCRGESAGAILVREVLPSVAGLASADLVLRFIMALQLTAAFGMLGLGPEPTDADWGLMLRENLPGSSLNPASLVAPAAALTVLSLVAVWPASAPAAGPRAVAGTGGAATGSFLSNERALLSVEGLTVVDGGGRVVVDGLEFGAGPGEVVAIVGPSGGGKTTVVRGLLDILPHGLRRTGGTIRWHGEPVRPGRGARRWRRSTVGLLDQDPVGALNPLLTVGALVLEDSRCDASEARLLLTSLGLNVDELWERRPGSLSGGQAQRVALARTLLGDPGLLVLDEPTSGLDPDTLDLVVKALERRREAVTLVISHDTAFVERIADRVLTIGAPPEKGPALRPSSKPSGETVLHARGMALGHGDRMLLEDAEITVRAGELVAVLGPSGAGKSTLLRALAGLHPPEAGSLSLGGEALAWDVAGRPREALRAVQLVGQDPAGALNPAHRVGTALARPLRWFGGSSAMEARERVPVLLERVGLDPVMVRRRPGELSGGQRQRLAVARALAAEPSVLLADEVTSALDAATAEGLLGLLAELRADGLAVLLVTHDRGVAAHADRVLHLADLEHSRTETDIRAR</sequence>
<feature type="transmembrane region" description="Helical" evidence="7">
    <location>
        <begin position="66"/>
        <end position="89"/>
    </location>
</feature>
<evidence type="ECO:0000256" key="3">
    <source>
        <dbReference type="ARBA" id="ARBA00022741"/>
    </source>
</evidence>
<organism evidence="10 11">
    <name type="scientific">Thermomonospora umbrina</name>
    <dbReference type="NCBI Taxonomy" id="111806"/>
    <lineage>
        <taxon>Bacteria</taxon>
        <taxon>Bacillati</taxon>
        <taxon>Actinomycetota</taxon>
        <taxon>Actinomycetes</taxon>
        <taxon>Streptosporangiales</taxon>
        <taxon>Thermomonosporaceae</taxon>
        <taxon>Thermomonospora</taxon>
    </lineage>
</organism>
<dbReference type="GO" id="GO:0005886">
    <property type="term" value="C:plasma membrane"/>
    <property type="evidence" value="ECO:0007669"/>
    <property type="project" value="UniProtKB-SubCell"/>
</dbReference>
<dbReference type="PROSITE" id="PS00211">
    <property type="entry name" value="ABC_TRANSPORTER_1"/>
    <property type="match status" value="2"/>
</dbReference>
<comment type="subcellular location">
    <subcellularLocation>
        <location evidence="7">Cell membrane</location>
        <topology evidence="7">Multi-pass membrane protein</topology>
    </subcellularLocation>
    <subcellularLocation>
        <location evidence="1">Membrane</location>
        <topology evidence="1">Multi-pass membrane protein</topology>
    </subcellularLocation>
</comment>
<evidence type="ECO:0000256" key="4">
    <source>
        <dbReference type="ARBA" id="ARBA00022840"/>
    </source>
</evidence>
<keyword evidence="3" id="KW-0547">Nucleotide-binding</keyword>
<dbReference type="PANTHER" id="PTHR24220">
    <property type="entry name" value="IMPORT ATP-BINDING PROTEIN"/>
    <property type="match status" value="1"/>
</dbReference>
<dbReference type="InterPro" id="IPR015854">
    <property type="entry name" value="ABC_transpr_LolD-like"/>
</dbReference>
<dbReference type="PANTHER" id="PTHR24220:SF685">
    <property type="entry name" value="ABC TRANSPORTER RELATED"/>
    <property type="match status" value="1"/>
</dbReference>
<protein>
    <submittedName>
        <fullName evidence="10">Peptide/nickel transport system ATP-binding protein</fullName>
    </submittedName>
</protein>
<dbReference type="InterPro" id="IPR000515">
    <property type="entry name" value="MetI-like"/>
</dbReference>
<dbReference type="GO" id="GO:0016887">
    <property type="term" value="F:ATP hydrolysis activity"/>
    <property type="evidence" value="ECO:0007669"/>
    <property type="project" value="InterPro"/>
</dbReference>
<keyword evidence="7" id="KW-0813">Transport</keyword>
<keyword evidence="6 7" id="KW-0472">Membrane</keyword>
<proteinExistence type="inferred from homology"/>
<dbReference type="GO" id="GO:0005524">
    <property type="term" value="F:ATP binding"/>
    <property type="evidence" value="ECO:0007669"/>
    <property type="project" value="UniProtKB-KW"/>
</dbReference>
<keyword evidence="11" id="KW-1185">Reference proteome</keyword>
<dbReference type="Pfam" id="PF00528">
    <property type="entry name" value="BPD_transp_1"/>
    <property type="match status" value="1"/>
</dbReference>
<dbReference type="InterPro" id="IPR035906">
    <property type="entry name" value="MetI-like_sf"/>
</dbReference>
<evidence type="ECO:0000259" key="9">
    <source>
        <dbReference type="PROSITE" id="PS50928"/>
    </source>
</evidence>
<dbReference type="AlphaFoldDB" id="A0A3D9SGP1"/>
<name>A0A3D9SGP1_9ACTN</name>
<accession>A0A3D9SGP1</accession>
<dbReference type="RefSeq" id="WP_245973934.1">
    <property type="nucleotide sequence ID" value="NZ_QTTT01000001.1"/>
</dbReference>
<keyword evidence="5 7" id="KW-1133">Transmembrane helix</keyword>
<evidence type="ECO:0000256" key="5">
    <source>
        <dbReference type="ARBA" id="ARBA00022989"/>
    </source>
</evidence>
<dbReference type="InterPro" id="IPR027417">
    <property type="entry name" value="P-loop_NTPase"/>
</dbReference>
<feature type="domain" description="ABC transporter" evidence="8">
    <location>
        <begin position="278"/>
        <end position="509"/>
    </location>
</feature>
<dbReference type="PROSITE" id="PS50893">
    <property type="entry name" value="ABC_TRANSPORTER_2"/>
    <property type="match status" value="2"/>
</dbReference>
<dbReference type="CDD" id="cd06261">
    <property type="entry name" value="TM_PBP2"/>
    <property type="match status" value="1"/>
</dbReference>
<evidence type="ECO:0000313" key="10">
    <source>
        <dbReference type="EMBL" id="REE95069.1"/>
    </source>
</evidence>
<dbReference type="InterPro" id="IPR003593">
    <property type="entry name" value="AAA+_ATPase"/>
</dbReference>
<dbReference type="SUPFAM" id="SSF52540">
    <property type="entry name" value="P-loop containing nucleoside triphosphate hydrolases"/>
    <property type="match status" value="2"/>
</dbReference>
<dbReference type="InterPro" id="IPR003439">
    <property type="entry name" value="ABC_transporter-like_ATP-bd"/>
</dbReference>
<evidence type="ECO:0000256" key="6">
    <source>
        <dbReference type="ARBA" id="ARBA00023136"/>
    </source>
</evidence>
<keyword evidence="2 7" id="KW-0812">Transmembrane</keyword>
<evidence type="ECO:0000313" key="11">
    <source>
        <dbReference type="Proteomes" id="UP000256661"/>
    </source>
</evidence>
<evidence type="ECO:0000259" key="8">
    <source>
        <dbReference type="PROSITE" id="PS50893"/>
    </source>
</evidence>
<dbReference type="SUPFAM" id="SSF161098">
    <property type="entry name" value="MetI-like"/>
    <property type="match status" value="1"/>
</dbReference>
<dbReference type="Pfam" id="PF00005">
    <property type="entry name" value="ABC_tran"/>
    <property type="match status" value="2"/>
</dbReference>
<evidence type="ECO:0000256" key="1">
    <source>
        <dbReference type="ARBA" id="ARBA00004141"/>
    </source>
</evidence>
<dbReference type="GO" id="GO:0022857">
    <property type="term" value="F:transmembrane transporter activity"/>
    <property type="evidence" value="ECO:0007669"/>
    <property type="project" value="TreeGrafter"/>
</dbReference>
<dbReference type="InterPro" id="IPR017871">
    <property type="entry name" value="ABC_transporter-like_CS"/>
</dbReference>
<keyword evidence="4 10" id="KW-0067">ATP-binding</keyword>
<evidence type="ECO:0000256" key="2">
    <source>
        <dbReference type="ARBA" id="ARBA00022692"/>
    </source>
</evidence>
<dbReference type="Proteomes" id="UP000256661">
    <property type="component" value="Unassembled WGS sequence"/>
</dbReference>
<comment type="caution">
    <text evidence="10">The sequence shown here is derived from an EMBL/GenBank/DDBJ whole genome shotgun (WGS) entry which is preliminary data.</text>
</comment>
<dbReference type="Gene3D" id="3.40.50.300">
    <property type="entry name" value="P-loop containing nucleotide triphosphate hydrolases"/>
    <property type="match status" value="2"/>
</dbReference>
<feature type="transmembrane region" description="Helical" evidence="7">
    <location>
        <begin position="96"/>
        <end position="118"/>
    </location>
</feature>
<evidence type="ECO:0000256" key="7">
    <source>
        <dbReference type="RuleBase" id="RU363032"/>
    </source>
</evidence>
<dbReference type="PROSITE" id="PS50928">
    <property type="entry name" value="ABC_TM1"/>
    <property type="match status" value="1"/>
</dbReference>